<dbReference type="eggNOG" id="ENOG502ZXZR">
    <property type="taxonomic scope" value="Bacteria"/>
</dbReference>
<dbReference type="EMBL" id="AAWS01000006">
    <property type="protein sequence ID" value="EAY30553.1"/>
    <property type="molecule type" value="Genomic_DNA"/>
</dbReference>
<comment type="caution">
    <text evidence="1">The sequence shown here is derived from an EMBL/GenBank/DDBJ whole genome shotgun (WGS) entry which is preliminary data.</text>
</comment>
<protein>
    <recommendedName>
        <fullName evidence="3">STAS/SEC14 domain-containing protein</fullName>
    </recommendedName>
</protein>
<dbReference type="OrthoDB" id="878538at2"/>
<evidence type="ECO:0008006" key="3">
    <source>
        <dbReference type="Google" id="ProtNLM"/>
    </source>
</evidence>
<organism evidence="1 2">
    <name type="scientific">Microscilla marina ATCC 23134</name>
    <dbReference type="NCBI Taxonomy" id="313606"/>
    <lineage>
        <taxon>Bacteria</taxon>
        <taxon>Pseudomonadati</taxon>
        <taxon>Bacteroidota</taxon>
        <taxon>Cytophagia</taxon>
        <taxon>Cytophagales</taxon>
        <taxon>Microscillaceae</taxon>
        <taxon>Microscilla</taxon>
    </lineage>
</organism>
<dbReference type="AlphaFoldDB" id="A1ZGD6"/>
<keyword evidence="2" id="KW-1185">Reference proteome</keyword>
<evidence type="ECO:0000313" key="1">
    <source>
        <dbReference type="EMBL" id="EAY30553.1"/>
    </source>
</evidence>
<name>A1ZGD6_MICM2</name>
<dbReference type="Proteomes" id="UP000004095">
    <property type="component" value="Unassembled WGS sequence"/>
</dbReference>
<evidence type="ECO:0000313" key="2">
    <source>
        <dbReference type="Proteomes" id="UP000004095"/>
    </source>
</evidence>
<proteinExistence type="predicted"/>
<sequence>MIELEYKSEFLEVSYDSENSWVISKWTPNTRYLTIDQYKQEVLVVCQAFIDHKPVFGSLALTQDFYFILDPETQEWLTQQFEGYQPSKSAVVVAQEFVSQLSIEQTVQSMDIIVNYFSNEQEAREWLMNQTKVSEN</sequence>
<gene>
    <name evidence="1" type="ORF">M23134_03191</name>
</gene>
<accession>A1ZGD6</accession>
<reference evidence="1 2" key="1">
    <citation type="submission" date="2007-01" db="EMBL/GenBank/DDBJ databases">
        <authorList>
            <person name="Haygood M."/>
            <person name="Podell S."/>
            <person name="Anderson C."/>
            <person name="Hopkinson B."/>
            <person name="Roe K."/>
            <person name="Barbeau K."/>
            <person name="Gaasterland T."/>
            <person name="Ferriera S."/>
            <person name="Johnson J."/>
            <person name="Kravitz S."/>
            <person name="Beeson K."/>
            <person name="Sutton G."/>
            <person name="Rogers Y.-H."/>
            <person name="Friedman R."/>
            <person name="Frazier M."/>
            <person name="Venter J.C."/>
        </authorList>
    </citation>
    <scope>NUCLEOTIDE SEQUENCE [LARGE SCALE GENOMIC DNA]</scope>
    <source>
        <strain evidence="1 2">ATCC 23134</strain>
    </source>
</reference>
<dbReference type="RefSeq" id="WP_002694813.1">
    <property type="nucleotide sequence ID" value="NZ_AAWS01000006.1"/>
</dbReference>